<dbReference type="PANTHER" id="PTHR37692">
    <property type="entry name" value="HYPOTHETICAL MEMBRANE SPANNING PROTEIN"/>
    <property type="match status" value="1"/>
</dbReference>
<keyword evidence="3" id="KW-1185">Reference proteome</keyword>
<dbReference type="InterPro" id="IPR007352">
    <property type="entry name" value="DUF420"/>
</dbReference>
<feature type="transmembrane region" description="Helical" evidence="1">
    <location>
        <begin position="111"/>
        <end position="137"/>
    </location>
</feature>
<dbReference type="Pfam" id="PF04238">
    <property type="entry name" value="DUF420"/>
    <property type="match status" value="1"/>
</dbReference>
<keyword evidence="1" id="KW-1133">Transmembrane helix</keyword>
<proteinExistence type="predicted"/>
<evidence type="ECO:0000256" key="1">
    <source>
        <dbReference type="SAM" id="Phobius"/>
    </source>
</evidence>
<dbReference type="KEGG" id="blr:BRLA_c010550"/>
<evidence type="ECO:0000313" key="3">
    <source>
        <dbReference type="Proteomes" id="UP000005850"/>
    </source>
</evidence>
<name>A0A075R731_BRELA</name>
<feature type="transmembrane region" description="Helical" evidence="1">
    <location>
        <begin position="39"/>
        <end position="61"/>
    </location>
</feature>
<dbReference type="EMBL" id="CP007806">
    <property type="protein sequence ID" value="AIG25395.1"/>
    <property type="molecule type" value="Genomic_DNA"/>
</dbReference>
<dbReference type="RefSeq" id="WP_003335075.1">
    <property type="nucleotide sequence ID" value="NZ_CP007806.1"/>
</dbReference>
<dbReference type="Proteomes" id="UP000005850">
    <property type="component" value="Chromosome"/>
</dbReference>
<feature type="transmembrane region" description="Helical" evidence="1">
    <location>
        <begin position="6"/>
        <end position="27"/>
    </location>
</feature>
<dbReference type="STRING" id="1042163.BRLA_c010550"/>
<keyword evidence="1" id="KW-0812">Transmembrane</keyword>
<keyword evidence="1" id="KW-0472">Membrane</keyword>
<dbReference type="AlphaFoldDB" id="A0A075R731"/>
<gene>
    <name evidence="2" type="ORF">BRLA_c010550</name>
</gene>
<dbReference type="PANTHER" id="PTHR37692:SF1">
    <property type="entry name" value="DUF420 DOMAIN-CONTAINING PROTEIN"/>
    <property type="match status" value="1"/>
</dbReference>
<sequence>MLTLLPALSTSFIAISAILVAIGWVQVAKRKFEAHKKTMIVASVFALAFFIIYMSRTIFVGNMNFGGPDELRLYYQIFLIFHITLATTAAVFGLVTLYLGFTKQFAKHRKWGPVTSIIWFGTAITGIAVYFLLFIIYPGGETSSLFRTILGF</sequence>
<accession>A0A075R731</accession>
<dbReference type="HOGENOM" id="CLU_104065_2_0_9"/>
<evidence type="ECO:0000313" key="2">
    <source>
        <dbReference type="EMBL" id="AIG25395.1"/>
    </source>
</evidence>
<dbReference type="eggNOG" id="COG2322">
    <property type="taxonomic scope" value="Bacteria"/>
</dbReference>
<reference evidence="2 3" key="1">
    <citation type="journal article" date="2011" name="J. Bacteriol.">
        <title>Genome sequence of Brevibacillus laterosporus LMG 15441, a pathogen of invertebrates.</title>
        <authorList>
            <person name="Djukic M."/>
            <person name="Poehlein A."/>
            <person name="Thurmer A."/>
            <person name="Daniel R."/>
        </authorList>
    </citation>
    <scope>NUCLEOTIDE SEQUENCE [LARGE SCALE GENOMIC DNA]</scope>
    <source>
        <strain evidence="2 3">LMG 15441</strain>
    </source>
</reference>
<protein>
    <submittedName>
        <fullName evidence="2">Putative membrane protein</fullName>
    </submittedName>
</protein>
<organism evidence="2 3">
    <name type="scientific">Brevibacillus laterosporus LMG 15441</name>
    <dbReference type="NCBI Taxonomy" id="1042163"/>
    <lineage>
        <taxon>Bacteria</taxon>
        <taxon>Bacillati</taxon>
        <taxon>Bacillota</taxon>
        <taxon>Bacilli</taxon>
        <taxon>Bacillales</taxon>
        <taxon>Paenibacillaceae</taxon>
        <taxon>Brevibacillus</taxon>
    </lineage>
</organism>
<feature type="transmembrane region" description="Helical" evidence="1">
    <location>
        <begin position="73"/>
        <end position="99"/>
    </location>
</feature>